<feature type="region of interest" description="Disordered" evidence="1">
    <location>
        <begin position="187"/>
        <end position="211"/>
    </location>
</feature>
<keyword evidence="3" id="KW-1185">Reference proteome</keyword>
<comment type="caution">
    <text evidence="2">The sequence shown here is derived from an EMBL/GenBank/DDBJ whole genome shotgun (WGS) entry which is preliminary data.</text>
</comment>
<dbReference type="AlphaFoldDB" id="A0ABD3NQV5"/>
<reference evidence="2 3" key="1">
    <citation type="submission" date="2024-10" db="EMBL/GenBank/DDBJ databases">
        <title>Updated reference genomes for cyclostephanoid diatoms.</title>
        <authorList>
            <person name="Roberts W.R."/>
            <person name="Alverson A.J."/>
        </authorList>
    </citation>
    <scope>NUCLEOTIDE SEQUENCE [LARGE SCALE GENOMIC DNA]</scope>
    <source>
        <strain evidence="2 3">AJA010-31</strain>
    </source>
</reference>
<sequence>MSSPRPISPRKAVARRPLPPPINNNSKVHHLGLSSPVCKRRRLGPASSFNDADKSSRNNEEEEELESLMRLYKMAQETVSYCEGRLKKLSSNKNSGSNKKARGLPLPLDHRLDNIDNIHPLIALHEDVVEEEKIGGIPKKFLDLSHFPQFNVKATTFTKECLDTAHVIADENAFPLNSGTTIGSYSSPLFGKRNSRSRSTSPTNNKKLPSNRITIHSAPLPHVNGTYIQEGVFGDSPLFVRVGPPRKFMGFDCCVVLRREVVGAGSDENQSSDKTGNDGVKTWKIGLVPSHTITHPRLIGYYEGVETLEGEPPVEGWKVPGSVKKVGGLRIMYEE</sequence>
<evidence type="ECO:0000313" key="3">
    <source>
        <dbReference type="Proteomes" id="UP001530400"/>
    </source>
</evidence>
<dbReference type="EMBL" id="JALLPJ020001072">
    <property type="protein sequence ID" value="KAL3776991.1"/>
    <property type="molecule type" value="Genomic_DNA"/>
</dbReference>
<feature type="region of interest" description="Disordered" evidence="1">
    <location>
        <begin position="1"/>
        <end position="62"/>
    </location>
</feature>
<evidence type="ECO:0000313" key="2">
    <source>
        <dbReference type="EMBL" id="KAL3776991.1"/>
    </source>
</evidence>
<evidence type="ECO:0000256" key="1">
    <source>
        <dbReference type="SAM" id="MobiDB-lite"/>
    </source>
</evidence>
<accession>A0ABD3NQV5</accession>
<organism evidence="2 3">
    <name type="scientific">Cyclotella atomus</name>
    <dbReference type="NCBI Taxonomy" id="382360"/>
    <lineage>
        <taxon>Eukaryota</taxon>
        <taxon>Sar</taxon>
        <taxon>Stramenopiles</taxon>
        <taxon>Ochrophyta</taxon>
        <taxon>Bacillariophyta</taxon>
        <taxon>Coscinodiscophyceae</taxon>
        <taxon>Thalassiosirophycidae</taxon>
        <taxon>Stephanodiscales</taxon>
        <taxon>Stephanodiscaceae</taxon>
        <taxon>Cyclotella</taxon>
    </lineage>
</organism>
<gene>
    <name evidence="2" type="ORF">ACHAWO_006345</name>
</gene>
<dbReference type="Proteomes" id="UP001530400">
    <property type="component" value="Unassembled WGS sequence"/>
</dbReference>
<protein>
    <submittedName>
        <fullName evidence="2">Uncharacterized protein</fullName>
    </submittedName>
</protein>
<proteinExistence type="predicted"/>
<name>A0ABD3NQV5_9STRA</name>